<dbReference type="AlphaFoldDB" id="A0A939T675"/>
<dbReference type="InterPro" id="IPR013325">
    <property type="entry name" value="RNA_pol_sigma_r2"/>
</dbReference>
<accession>A0A939T675</accession>
<dbReference type="Pfam" id="PF08281">
    <property type="entry name" value="Sigma70_r4_2"/>
    <property type="match status" value="1"/>
</dbReference>
<organism evidence="9 10">
    <name type="scientific">Actinomadura barringtoniae</name>
    <dbReference type="NCBI Taxonomy" id="1427535"/>
    <lineage>
        <taxon>Bacteria</taxon>
        <taxon>Bacillati</taxon>
        <taxon>Actinomycetota</taxon>
        <taxon>Actinomycetes</taxon>
        <taxon>Streptosporangiales</taxon>
        <taxon>Thermomonosporaceae</taxon>
        <taxon>Actinomadura</taxon>
    </lineage>
</organism>
<evidence type="ECO:0000256" key="1">
    <source>
        <dbReference type="ARBA" id="ARBA00010641"/>
    </source>
</evidence>
<dbReference type="Pfam" id="PF04542">
    <property type="entry name" value="Sigma70_r2"/>
    <property type="match status" value="1"/>
</dbReference>
<protein>
    <recommendedName>
        <fullName evidence="6">RNA polymerase sigma factor</fullName>
    </recommendedName>
</protein>
<dbReference type="InterPro" id="IPR014284">
    <property type="entry name" value="RNA_pol_sigma-70_dom"/>
</dbReference>
<evidence type="ECO:0000256" key="6">
    <source>
        <dbReference type="RuleBase" id="RU000716"/>
    </source>
</evidence>
<evidence type="ECO:0000313" key="9">
    <source>
        <dbReference type="EMBL" id="MBO2451583.1"/>
    </source>
</evidence>
<evidence type="ECO:0000259" key="7">
    <source>
        <dbReference type="Pfam" id="PF04542"/>
    </source>
</evidence>
<dbReference type="PANTHER" id="PTHR43133">
    <property type="entry name" value="RNA POLYMERASE ECF-TYPE SIGMA FACTO"/>
    <property type="match status" value="1"/>
</dbReference>
<proteinExistence type="inferred from homology"/>
<keyword evidence="3 6" id="KW-0731">Sigma factor</keyword>
<comment type="caution">
    <text evidence="9">The sequence shown here is derived from an EMBL/GenBank/DDBJ whole genome shotgun (WGS) entry which is preliminary data.</text>
</comment>
<dbReference type="PROSITE" id="PS01063">
    <property type="entry name" value="SIGMA70_ECF"/>
    <property type="match status" value="1"/>
</dbReference>
<dbReference type="GO" id="GO:0006950">
    <property type="term" value="P:response to stress"/>
    <property type="evidence" value="ECO:0007669"/>
    <property type="project" value="UniProtKB-ARBA"/>
</dbReference>
<name>A0A939T675_9ACTN</name>
<evidence type="ECO:0000256" key="5">
    <source>
        <dbReference type="ARBA" id="ARBA00023163"/>
    </source>
</evidence>
<dbReference type="Proteomes" id="UP000669179">
    <property type="component" value="Unassembled WGS sequence"/>
</dbReference>
<dbReference type="CDD" id="cd06171">
    <property type="entry name" value="Sigma70_r4"/>
    <property type="match status" value="1"/>
</dbReference>
<dbReference type="InterPro" id="IPR039425">
    <property type="entry name" value="RNA_pol_sigma-70-like"/>
</dbReference>
<comment type="similarity">
    <text evidence="1 6">Belongs to the sigma-70 factor family. ECF subfamily.</text>
</comment>
<dbReference type="SUPFAM" id="SSF88946">
    <property type="entry name" value="Sigma2 domain of RNA polymerase sigma factors"/>
    <property type="match status" value="1"/>
</dbReference>
<sequence>MTDEGYPIVPDLWALTDESLLAGMAAGDAEAAAALVRRYQARVFGLAVTIVRSPATAEEVAQETFLRVWRHAAAYDPRKGRAATWILTITRNLAIDAVRLRGESPTDPDLLLRTLAAREERPGPGFEERERLRDALRALPIEQGRLIVLFALHGMTVKEIAQHQGIPLGTAKTRIRRGLARLRKVLEVTDE</sequence>
<dbReference type="InterPro" id="IPR036388">
    <property type="entry name" value="WH-like_DNA-bd_sf"/>
</dbReference>
<dbReference type="InterPro" id="IPR013249">
    <property type="entry name" value="RNA_pol_sigma70_r4_t2"/>
</dbReference>
<evidence type="ECO:0000259" key="8">
    <source>
        <dbReference type="Pfam" id="PF08281"/>
    </source>
</evidence>
<dbReference type="InterPro" id="IPR007627">
    <property type="entry name" value="RNA_pol_sigma70_r2"/>
</dbReference>
<dbReference type="GO" id="GO:0003677">
    <property type="term" value="F:DNA binding"/>
    <property type="evidence" value="ECO:0007669"/>
    <property type="project" value="UniProtKB-KW"/>
</dbReference>
<keyword evidence="4 6" id="KW-0238">DNA-binding</keyword>
<evidence type="ECO:0000256" key="2">
    <source>
        <dbReference type="ARBA" id="ARBA00023015"/>
    </source>
</evidence>
<dbReference type="EMBL" id="JAGEOJ010000013">
    <property type="protein sequence ID" value="MBO2451583.1"/>
    <property type="molecule type" value="Genomic_DNA"/>
</dbReference>
<feature type="domain" description="RNA polymerase sigma-70 region 2" evidence="7">
    <location>
        <begin position="35"/>
        <end position="100"/>
    </location>
</feature>
<dbReference type="GO" id="GO:0016987">
    <property type="term" value="F:sigma factor activity"/>
    <property type="evidence" value="ECO:0007669"/>
    <property type="project" value="UniProtKB-KW"/>
</dbReference>
<dbReference type="InterPro" id="IPR013324">
    <property type="entry name" value="RNA_pol_sigma_r3/r4-like"/>
</dbReference>
<reference evidence="9" key="1">
    <citation type="submission" date="2021-03" db="EMBL/GenBank/DDBJ databases">
        <authorList>
            <person name="Kanchanasin P."/>
            <person name="Saeng-In P."/>
            <person name="Phongsopitanun W."/>
            <person name="Yuki M."/>
            <person name="Kudo T."/>
            <person name="Ohkuma M."/>
            <person name="Tanasupawat S."/>
        </authorList>
    </citation>
    <scope>NUCLEOTIDE SEQUENCE</scope>
    <source>
        <strain evidence="9">GKU 128</strain>
    </source>
</reference>
<dbReference type="RefSeq" id="WP_208259460.1">
    <property type="nucleotide sequence ID" value="NZ_JAGEOJ010000013.1"/>
</dbReference>
<gene>
    <name evidence="9" type="ORF">J4573_31140</name>
</gene>
<evidence type="ECO:0000256" key="4">
    <source>
        <dbReference type="ARBA" id="ARBA00023125"/>
    </source>
</evidence>
<dbReference type="Gene3D" id="1.10.10.10">
    <property type="entry name" value="Winged helix-like DNA-binding domain superfamily/Winged helix DNA-binding domain"/>
    <property type="match status" value="1"/>
</dbReference>
<keyword evidence="5 6" id="KW-0804">Transcription</keyword>
<keyword evidence="2 6" id="KW-0805">Transcription regulation</keyword>
<dbReference type="NCBIfam" id="TIGR02937">
    <property type="entry name" value="sigma70-ECF"/>
    <property type="match status" value="1"/>
</dbReference>
<feature type="domain" description="RNA polymerase sigma factor 70 region 4 type 2" evidence="8">
    <location>
        <begin position="129"/>
        <end position="182"/>
    </location>
</feature>
<keyword evidence="10" id="KW-1185">Reference proteome</keyword>
<dbReference type="SUPFAM" id="SSF88659">
    <property type="entry name" value="Sigma3 and sigma4 domains of RNA polymerase sigma factors"/>
    <property type="match status" value="1"/>
</dbReference>
<evidence type="ECO:0000313" key="10">
    <source>
        <dbReference type="Proteomes" id="UP000669179"/>
    </source>
</evidence>
<dbReference type="PANTHER" id="PTHR43133:SF62">
    <property type="entry name" value="RNA POLYMERASE SIGMA FACTOR SIGZ"/>
    <property type="match status" value="1"/>
</dbReference>
<dbReference type="InterPro" id="IPR000838">
    <property type="entry name" value="RNA_pol_sigma70_ECF_CS"/>
</dbReference>
<dbReference type="GO" id="GO:0006352">
    <property type="term" value="P:DNA-templated transcription initiation"/>
    <property type="evidence" value="ECO:0007669"/>
    <property type="project" value="InterPro"/>
</dbReference>
<dbReference type="Gene3D" id="1.10.1740.10">
    <property type="match status" value="1"/>
</dbReference>
<evidence type="ECO:0000256" key="3">
    <source>
        <dbReference type="ARBA" id="ARBA00023082"/>
    </source>
</evidence>